<evidence type="ECO:0000256" key="3">
    <source>
        <dbReference type="ARBA" id="ARBA00020580"/>
    </source>
</evidence>
<dbReference type="GO" id="GO:0008564">
    <property type="term" value="F:protein-exporting ATPase activity"/>
    <property type="evidence" value="ECO:0007669"/>
    <property type="project" value="UniProtKB-EC"/>
</dbReference>
<proteinExistence type="inferred from homology"/>
<keyword evidence="10" id="KW-0653">Protein transport</keyword>
<dbReference type="SMART" id="SM00382">
    <property type="entry name" value="AAA"/>
    <property type="match status" value="1"/>
</dbReference>
<reference evidence="18 19" key="1">
    <citation type="submission" date="2018-02" db="EMBL/GenBank/DDBJ databases">
        <title>Genome sequencing of Solimonas sp. HR-BB.</title>
        <authorList>
            <person name="Lee Y."/>
            <person name="Jeon C.O."/>
        </authorList>
    </citation>
    <scope>NUCLEOTIDE SEQUENCE [LARGE SCALE GENOMIC DNA]</scope>
    <source>
        <strain evidence="18 19">HR-BB</strain>
    </source>
</reference>
<dbReference type="GO" id="GO:0071973">
    <property type="term" value="P:bacterial-type flagellum-dependent cell motility"/>
    <property type="evidence" value="ECO:0007669"/>
    <property type="project" value="InterPro"/>
</dbReference>
<dbReference type="CDD" id="cd18114">
    <property type="entry name" value="ATP-synt_flagellum-secretory_path_III_C"/>
    <property type="match status" value="1"/>
</dbReference>
<dbReference type="PANTHER" id="PTHR15184">
    <property type="entry name" value="ATP SYNTHASE"/>
    <property type="match status" value="1"/>
</dbReference>
<dbReference type="InterPro" id="IPR027417">
    <property type="entry name" value="P-loop_NTPase"/>
</dbReference>
<evidence type="ECO:0000256" key="15">
    <source>
        <dbReference type="ARBA" id="ARBA00024342"/>
    </source>
</evidence>
<keyword evidence="18" id="KW-0282">Flagellum</keyword>
<keyword evidence="13" id="KW-1006">Bacterial flagellum protein export</keyword>
<evidence type="ECO:0000259" key="17">
    <source>
        <dbReference type="SMART" id="SM00382"/>
    </source>
</evidence>
<evidence type="ECO:0000256" key="1">
    <source>
        <dbReference type="ARBA" id="ARBA00004496"/>
    </source>
</evidence>
<dbReference type="CDD" id="cd01136">
    <property type="entry name" value="ATPase_flagellum-secretory_path_III"/>
    <property type="match status" value="1"/>
</dbReference>
<dbReference type="PANTHER" id="PTHR15184:SF81">
    <property type="entry name" value="FLAGELLUM-SPECIFIC ATP SYNTHASE"/>
    <property type="match status" value="1"/>
</dbReference>
<keyword evidence="11" id="KW-1278">Translocase</keyword>
<evidence type="ECO:0000256" key="4">
    <source>
        <dbReference type="ARBA" id="ARBA00022448"/>
    </source>
</evidence>
<comment type="similarity">
    <text evidence="15">Belongs to the ATPase alpha/beta chains family. T3SS ATPase subfamily.</text>
</comment>
<keyword evidence="14" id="KW-0066">ATP synthesis</keyword>
<evidence type="ECO:0000256" key="11">
    <source>
        <dbReference type="ARBA" id="ARBA00022967"/>
    </source>
</evidence>
<dbReference type="GO" id="GO:0030254">
    <property type="term" value="P:protein secretion by the type III secretion system"/>
    <property type="evidence" value="ECO:0007669"/>
    <property type="project" value="InterPro"/>
</dbReference>
<dbReference type="InterPro" id="IPR020003">
    <property type="entry name" value="ATPase_a/bsu_AS"/>
</dbReference>
<dbReference type="EMBL" id="PSNW01000001">
    <property type="protein sequence ID" value="PPE76058.1"/>
    <property type="molecule type" value="Genomic_DNA"/>
</dbReference>
<name>A0A2S5TMP4_9GAMM</name>
<protein>
    <recommendedName>
        <fullName evidence="3">Flagellum-specific ATP synthase</fullName>
        <ecNumber evidence="2">7.1.2.2</ecNumber>
    </recommendedName>
</protein>
<evidence type="ECO:0000313" key="19">
    <source>
        <dbReference type="Proteomes" id="UP000238220"/>
    </source>
</evidence>
<comment type="catalytic activity">
    <reaction evidence="16">
        <text>ATP + H2O + cellular proteinSide 1 = ADP + phosphate + cellular proteinSide 2.</text>
        <dbReference type="EC" id="7.4.2.8"/>
    </reaction>
</comment>
<keyword evidence="8" id="KW-1005">Bacterial flagellum biogenesis</keyword>
<evidence type="ECO:0000256" key="6">
    <source>
        <dbReference type="ARBA" id="ARBA00022741"/>
    </source>
</evidence>
<dbReference type="SUPFAM" id="SSF52540">
    <property type="entry name" value="P-loop containing nucleoside triphosphate hydrolases"/>
    <property type="match status" value="1"/>
</dbReference>
<dbReference type="EC" id="7.1.2.2" evidence="2"/>
<evidence type="ECO:0000256" key="12">
    <source>
        <dbReference type="ARBA" id="ARBA00023065"/>
    </source>
</evidence>
<dbReference type="InterPro" id="IPR005714">
    <property type="entry name" value="ATPase_T3SS_FliI/YscN"/>
</dbReference>
<dbReference type="OrthoDB" id="9148544at2"/>
<dbReference type="GO" id="GO:0046933">
    <property type="term" value="F:proton-transporting ATP synthase activity, rotational mechanism"/>
    <property type="evidence" value="ECO:0007669"/>
    <property type="project" value="TreeGrafter"/>
</dbReference>
<keyword evidence="4" id="KW-0813">Transport</keyword>
<keyword evidence="5" id="KW-0963">Cytoplasm</keyword>
<keyword evidence="6" id="KW-0547">Nucleotide-binding</keyword>
<dbReference type="GO" id="GO:0005737">
    <property type="term" value="C:cytoplasm"/>
    <property type="evidence" value="ECO:0007669"/>
    <property type="project" value="UniProtKB-SubCell"/>
</dbReference>
<evidence type="ECO:0000256" key="10">
    <source>
        <dbReference type="ARBA" id="ARBA00022927"/>
    </source>
</evidence>
<dbReference type="Pfam" id="PF02874">
    <property type="entry name" value="ATP-synt_ab_N"/>
    <property type="match status" value="1"/>
</dbReference>
<dbReference type="InterPro" id="IPR004100">
    <property type="entry name" value="ATPase_F1/V1/A1_a/bsu_N"/>
</dbReference>
<evidence type="ECO:0000256" key="7">
    <source>
        <dbReference type="ARBA" id="ARBA00022781"/>
    </source>
</evidence>
<evidence type="ECO:0000256" key="16">
    <source>
        <dbReference type="ARBA" id="ARBA00034006"/>
    </source>
</evidence>
<dbReference type="CDD" id="cd18117">
    <property type="entry name" value="ATP-synt_flagellum-secretory_path_III_N"/>
    <property type="match status" value="1"/>
</dbReference>
<evidence type="ECO:0000256" key="14">
    <source>
        <dbReference type="ARBA" id="ARBA00023310"/>
    </source>
</evidence>
<keyword evidence="7" id="KW-0375">Hydrogen ion transport</keyword>
<keyword evidence="19" id="KW-1185">Reference proteome</keyword>
<feature type="domain" description="AAA+ ATPase" evidence="17">
    <location>
        <begin position="139"/>
        <end position="323"/>
    </location>
</feature>
<keyword evidence="18" id="KW-0969">Cilium</keyword>
<evidence type="ECO:0000256" key="9">
    <source>
        <dbReference type="ARBA" id="ARBA00022840"/>
    </source>
</evidence>
<dbReference type="Pfam" id="PF18269">
    <property type="entry name" value="T3SS_ATPase_C"/>
    <property type="match status" value="1"/>
</dbReference>
<dbReference type="InterPro" id="IPR000194">
    <property type="entry name" value="ATPase_F1/V1/A1_a/bsu_nucl-bd"/>
</dbReference>
<dbReference type="InterPro" id="IPR020005">
    <property type="entry name" value="FliI_clade1"/>
</dbReference>
<evidence type="ECO:0000256" key="13">
    <source>
        <dbReference type="ARBA" id="ARBA00023225"/>
    </source>
</evidence>
<accession>A0A2S5TMP4</accession>
<dbReference type="FunFam" id="3.40.50.12240:FF:000002">
    <property type="entry name" value="Flagellum-specific ATP synthase FliI"/>
    <property type="match status" value="1"/>
</dbReference>
<comment type="subcellular location">
    <subcellularLocation>
        <location evidence="1">Cytoplasm</location>
    </subcellularLocation>
</comment>
<sequence length="420" mass="45121">MVEGTLKRVVGLTLEAVGCQVQIGARCRVANADGTGLEAEVVGFSGDRTFLMPTGDMQGLKPNARVIPIRHAAEVAVGEGLLGRVLDGEGRPLDGKGRLDCNAYARLQGTPINPLARTPISEPLDVGVRTINSLLSVGRGQRLGLFAGTGVGKSTLLGMMTRFTKADVIVVGLVGERGREVRDFLDHNLGPEGLRRAVVVATPADRSPLMRLRGAYLATAIAEYFRDQGRHVLLLMDSLTRFAQAQREIGLAVGEPPTTRGYPPSVFAKLPALVERAGNGIDGRGSITAFYTVLTEGDDPNDPIADTARGILDGHIVLSRAIADAGLYPAIDIEASISRVANEITAPDHQQRMRQFKALFSAYQRNRDLINIGAYQKGSDARVDAAIARWPRIEEFLRQDVREPAGFEISRGALDALLTT</sequence>
<evidence type="ECO:0000313" key="18">
    <source>
        <dbReference type="EMBL" id="PPE76058.1"/>
    </source>
</evidence>
<dbReference type="GO" id="GO:0016887">
    <property type="term" value="F:ATP hydrolysis activity"/>
    <property type="evidence" value="ECO:0007669"/>
    <property type="project" value="InterPro"/>
</dbReference>
<dbReference type="GO" id="GO:0044780">
    <property type="term" value="P:bacterial-type flagellum assembly"/>
    <property type="evidence" value="ECO:0007669"/>
    <property type="project" value="InterPro"/>
</dbReference>
<dbReference type="InterPro" id="IPR003593">
    <property type="entry name" value="AAA+_ATPase"/>
</dbReference>
<keyword evidence="12" id="KW-0406">Ion transport</keyword>
<dbReference type="GO" id="GO:0005524">
    <property type="term" value="F:ATP binding"/>
    <property type="evidence" value="ECO:0007669"/>
    <property type="project" value="UniProtKB-KW"/>
</dbReference>
<gene>
    <name evidence="18" type="primary">fliI</name>
    <name evidence="18" type="ORF">C3942_03685</name>
</gene>
<dbReference type="Proteomes" id="UP000238220">
    <property type="component" value="Unassembled WGS sequence"/>
</dbReference>
<organism evidence="18 19">
    <name type="scientific">Solimonas fluminis</name>
    <dbReference type="NCBI Taxonomy" id="2086571"/>
    <lineage>
        <taxon>Bacteria</taxon>
        <taxon>Pseudomonadati</taxon>
        <taxon>Pseudomonadota</taxon>
        <taxon>Gammaproteobacteria</taxon>
        <taxon>Nevskiales</taxon>
        <taxon>Nevskiaceae</taxon>
        <taxon>Solimonas</taxon>
    </lineage>
</organism>
<dbReference type="GO" id="GO:0030257">
    <property type="term" value="C:type III protein secretion system complex"/>
    <property type="evidence" value="ECO:0007669"/>
    <property type="project" value="InterPro"/>
</dbReference>
<dbReference type="NCBIfam" id="TIGR03496">
    <property type="entry name" value="FliI_clade1"/>
    <property type="match status" value="1"/>
</dbReference>
<evidence type="ECO:0000256" key="2">
    <source>
        <dbReference type="ARBA" id="ARBA00012473"/>
    </source>
</evidence>
<keyword evidence="18" id="KW-0966">Cell projection</keyword>
<dbReference type="Gene3D" id="3.40.50.12240">
    <property type="match status" value="1"/>
</dbReference>
<dbReference type="NCBIfam" id="TIGR01026">
    <property type="entry name" value="fliI_yscN"/>
    <property type="match status" value="1"/>
</dbReference>
<dbReference type="Pfam" id="PF00006">
    <property type="entry name" value="ATP-synt_ab"/>
    <property type="match status" value="1"/>
</dbReference>
<dbReference type="PROSITE" id="PS00152">
    <property type="entry name" value="ATPASE_ALPHA_BETA"/>
    <property type="match status" value="1"/>
</dbReference>
<evidence type="ECO:0000256" key="8">
    <source>
        <dbReference type="ARBA" id="ARBA00022795"/>
    </source>
</evidence>
<dbReference type="AlphaFoldDB" id="A0A2S5TMP4"/>
<evidence type="ECO:0000256" key="5">
    <source>
        <dbReference type="ARBA" id="ARBA00022490"/>
    </source>
</evidence>
<dbReference type="InterPro" id="IPR040627">
    <property type="entry name" value="T3SS_ATPase_C"/>
</dbReference>
<comment type="caution">
    <text evidence="18">The sequence shown here is derived from an EMBL/GenBank/DDBJ whole genome shotgun (WGS) entry which is preliminary data.</text>
</comment>
<keyword evidence="9" id="KW-0067">ATP-binding</keyword>
<dbReference type="InterPro" id="IPR050053">
    <property type="entry name" value="ATPase_alpha/beta_chains"/>
</dbReference>